<dbReference type="KEGG" id="nai:NECAME_04433"/>
<evidence type="ECO:0000313" key="1">
    <source>
        <dbReference type="EMBL" id="ETN72824.1"/>
    </source>
</evidence>
<keyword evidence="2" id="KW-1185">Reference proteome</keyword>
<evidence type="ECO:0000313" key="2">
    <source>
        <dbReference type="Proteomes" id="UP000053676"/>
    </source>
</evidence>
<dbReference type="EMBL" id="KI662931">
    <property type="protein sequence ID" value="ETN72824.1"/>
    <property type="molecule type" value="Genomic_DNA"/>
</dbReference>
<organism evidence="1 2">
    <name type="scientific">Necator americanus</name>
    <name type="common">Human hookworm</name>
    <dbReference type="NCBI Taxonomy" id="51031"/>
    <lineage>
        <taxon>Eukaryota</taxon>
        <taxon>Metazoa</taxon>
        <taxon>Ecdysozoa</taxon>
        <taxon>Nematoda</taxon>
        <taxon>Chromadorea</taxon>
        <taxon>Rhabditida</taxon>
        <taxon>Rhabditina</taxon>
        <taxon>Rhabditomorpha</taxon>
        <taxon>Strongyloidea</taxon>
        <taxon>Ancylostomatidae</taxon>
        <taxon>Bunostominae</taxon>
        <taxon>Necator</taxon>
    </lineage>
</organism>
<gene>
    <name evidence="1" type="ORF">NECAME_04433</name>
</gene>
<dbReference type="Proteomes" id="UP000053676">
    <property type="component" value="Unassembled WGS sequence"/>
</dbReference>
<reference evidence="2" key="1">
    <citation type="journal article" date="2014" name="Nat. Genet.">
        <title>Genome of the human hookworm Necator americanus.</title>
        <authorList>
            <person name="Tang Y.T."/>
            <person name="Gao X."/>
            <person name="Rosa B.A."/>
            <person name="Abubucker S."/>
            <person name="Hallsworth-Pepin K."/>
            <person name="Martin J."/>
            <person name="Tyagi R."/>
            <person name="Heizer E."/>
            <person name="Zhang X."/>
            <person name="Bhonagiri-Palsikar V."/>
            <person name="Minx P."/>
            <person name="Warren W.C."/>
            <person name="Wang Q."/>
            <person name="Zhan B."/>
            <person name="Hotez P.J."/>
            <person name="Sternberg P.W."/>
            <person name="Dougall A."/>
            <person name="Gaze S.T."/>
            <person name="Mulvenna J."/>
            <person name="Sotillo J."/>
            <person name="Ranganathan S."/>
            <person name="Rabelo E.M."/>
            <person name="Wilson R.K."/>
            <person name="Felgner P.L."/>
            <person name="Bethony J."/>
            <person name="Hawdon J.M."/>
            <person name="Gasser R.B."/>
            <person name="Loukas A."/>
            <person name="Mitreva M."/>
        </authorList>
    </citation>
    <scope>NUCLEOTIDE SEQUENCE [LARGE SCALE GENOMIC DNA]</scope>
</reference>
<proteinExistence type="predicted"/>
<name>W2SSV9_NECAM</name>
<accession>W2SSV9</accession>
<sequence length="42" mass="4831">MVVNQIQEIVPYVIVRMDTEELYVISGPLAVVRHLQRPPNGR</sequence>
<dbReference type="AlphaFoldDB" id="W2SSV9"/>
<protein>
    <submittedName>
        <fullName evidence="1">Uncharacterized protein</fullName>
    </submittedName>
</protein>